<organism evidence="3 4">
    <name type="scientific">Helianthus annuus</name>
    <name type="common">Common sunflower</name>
    <dbReference type="NCBI Taxonomy" id="4232"/>
    <lineage>
        <taxon>Eukaryota</taxon>
        <taxon>Viridiplantae</taxon>
        <taxon>Streptophyta</taxon>
        <taxon>Embryophyta</taxon>
        <taxon>Tracheophyta</taxon>
        <taxon>Spermatophyta</taxon>
        <taxon>Magnoliopsida</taxon>
        <taxon>eudicotyledons</taxon>
        <taxon>Gunneridae</taxon>
        <taxon>Pentapetalae</taxon>
        <taxon>asterids</taxon>
        <taxon>campanulids</taxon>
        <taxon>Asterales</taxon>
        <taxon>Asteraceae</taxon>
        <taxon>Asteroideae</taxon>
        <taxon>Heliantheae alliance</taxon>
        <taxon>Heliantheae</taxon>
        <taxon>Helianthus</taxon>
    </lineage>
</organism>
<dbReference type="InterPro" id="IPR012416">
    <property type="entry name" value="CBP60"/>
</dbReference>
<dbReference type="GO" id="GO:0003700">
    <property type="term" value="F:DNA-binding transcription factor activity"/>
    <property type="evidence" value="ECO:0000318"/>
    <property type="project" value="GO_Central"/>
</dbReference>
<accession>A0A251URZ7</accession>
<feature type="domain" description="Calmodulin binding protein central" evidence="2">
    <location>
        <begin position="169"/>
        <end position="234"/>
    </location>
</feature>
<evidence type="ECO:0000259" key="1">
    <source>
        <dbReference type="Pfam" id="PF07887"/>
    </source>
</evidence>
<evidence type="ECO:0000313" key="3">
    <source>
        <dbReference type="EMBL" id="OTG26150.1"/>
    </source>
</evidence>
<dbReference type="InterPro" id="IPR046830">
    <property type="entry name" value="Calmod_bind_M"/>
</dbReference>
<dbReference type="PANTHER" id="PTHR31713">
    <property type="entry name" value="OS02G0177800 PROTEIN"/>
    <property type="match status" value="1"/>
</dbReference>
<dbReference type="Pfam" id="PF20451">
    <property type="entry name" value="Calmod_bind_M"/>
    <property type="match status" value="1"/>
</dbReference>
<evidence type="ECO:0000313" key="4">
    <source>
        <dbReference type="Proteomes" id="UP000215914"/>
    </source>
</evidence>
<name>A0A251URZ7_HELAN</name>
<evidence type="ECO:0000259" key="2">
    <source>
        <dbReference type="Pfam" id="PF20451"/>
    </source>
</evidence>
<dbReference type="EMBL" id="CM007894">
    <property type="protein sequence ID" value="OTG26150.1"/>
    <property type="molecule type" value="Genomic_DNA"/>
</dbReference>
<keyword evidence="4" id="KW-1185">Reference proteome</keyword>
<dbReference type="Proteomes" id="UP000215914">
    <property type="component" value="Chromosome 5"/>
</dbReference>
<dbReference type="PANTHER" id="PTHR31713:SF64">
    <property type="entry name" value="CALMODULIN-BINDING PROTEIN60"/>
    <property type="match status" value="1"/>
</dbReference>
<sequence length="353" mass="39419">MLLMADCKASGSLKLKFSTEVHSPVYTGQMIIGKAGGDGGNTSIKVMLVDNKTQKMITTGPLASAKMKIVLLPGDYCGSTTREFEDKSVVHWKKKKNILQGGPYFDLKHGCGTIVGLKLKHDRHPISNVKFRLGAMVVDCPYEVEEAITDPFEVKDLRNLPKTIRKLSLDDNVGRLKNISNKGAGMIRMRLMRENICTVREFLEMYSSNPRELQKICDMKGKRWEMTVNHAKTSLKGNMRIDSTSHQSNTLVCDGCFEFDDNCYRPQPCENEHFMSISMIIDPSLTIDPSLSTNDFEVWDPSCDVFEPGQASQEAALNGAWALGGNIAEGNGVKAKKRWMKLRIIVTFTRKVG</sequence>
<gene>
    <name evidence="3" type="ORF">HannXRQ_Chr05g0155491</name>
</gene>
<dbReference type="InterPro" id="IPR046831">
    <property type="entry name" value="Calmodulin_bind_N"/>
</dbReference>
<dbReference type="AlphaFoldDB" id="A0A251URZ7"/>
<dbReference type="GO" id="GO:0080142">
    <property type="term" value="P:regulation of salicylic acid biosynthetic process"/>
    <property type="evidence" value="ECO:0000318"/>
    <property type="project" value="GO_Central"/>
</dbReference>
<feature type="domain" description="Calmodulin binding protein-like N-terminal" evidence="1">
    <location>
        <begin position="13"/>
        <end position="156"/>
    </location>
</feature>
<dbReference type="GO" id="GO:0043565">
    <property type="term" value="F:sequence-specific DNA binding"/>
    <property type="evidence" value="ECO:0000318"/>
    <property type="project" value="GO_Central"/>
</dbReference>
<dbReference type="GO" id="GO:0005516">
    <property type="term" value="F:calmodulin binding"/>
    <property type="evidence" value="ECO:0007669"/>
    <property type="project" value="InterPro"/>
</dbReference>
<proteinExistence type="predicted"/>
<dbReference type="STRING" id="4232.A0A251URZ7"/>
<dbReference type="InParanoid" id="A0A251URZ7"/>
<dbReference type="GO" id="GO:0005634">
    <property type="term" value="C:nucleus"/>
    <property type="evidence" value="ECO:0000318"/>
    <property type="project" value="GO_Central"/>
</dbReference>
<dbReference type="Pfam" id="PF07887">
    <property type="entry name" value="Calmodulin_bind"/>
    <property type="match status" value="1"/>
</dbReference>
<protein>
    <submittedName>
        <fullName evidence="3">Putative CALMODULIN-BINDING PROTEIN60</fullName>
    </submittedName>
</protein>
<reference evidence="4" key="1">
    <citation type="journal article" date="2017" name="Nature">
        <title>The sunflower genome provides insights into oil metabolism, flowering and Asterid evolution.</title>
        <authorList>
            <person name="Badouin H."/>
            <person name="Gouzy J."/>
            <person name="Grassa C.J."/>
            <person name="Murat F."/>
            <person name="Staton S.E."/>
            <person name="Cottret L."/>
            <person name="Lelandais-Briere C."/>
            <person name="Owens G.L."/>
            <person name="Carrere S."/>
            <person name="Mayjonade B."/>
            <person name="Legrand L."/>
            <person name="Gill N."/>
            <person name="Kane N.C."/>
            <person name="Bowers J.E."/>
            <person name="Hubner S."/>
            <person name="Bellec A."/>
            <person name="Berard A."/>
            <person name="Berges H."/>
            <person name="Blanchet N."/>
            <person name="Boniface M.C."/>
            <person name="Brunel D."/>
            <person name="Catrice O."/>
            <person name="Chaidir N."/>
            <person name="Claudel C."/>
            <person name="Donnadieu C."/>
            <person name="Faraut T."/>
            <person name="Fievet G."/>
            <person name="Helmstetter N."/>
            <person name="King M."/>
            <person name="Knapp S.J."/>
            <person name="Lai Z."/>
            <person name="Le Paslier M.C."/>
            <person name="Lippi Y."/>
            <person name="Lorenzon L."/>
            <person name="Mandel J.R."/>
            <person name="Marage G."/>
            <person name="Marchand G."/>
            <person name="Marquand E."/>
            <person name="Bret-Mestries E."/>
            <person name="Morien E."/>
            <person name="Nambeesan S."/>
            <person name="Nguyen T."/>
            <person name="Pegot-Espagnet P."/>
            <person name="Pouilly N."/>
            <person name="Raftis F."/>
            <person name="Sallet E."/>
            <person name="Schiex T."/>
            <person name="Thomas J."/>
            <person name="Vandecasteele C."/>
            <person name="Vares D."/>
            <person name="Vear F."/>
            <person name="Vautrin S."/>
            <person name="Crespi M."/>
            <person name="Mangin B."/>
            <person name="Burke J.M."/>
            <person name="Salse J."/>
            <person name="Munos S."/>
            <person name="Vincourt P."/>
            <person name="Rieseberg L.H."/>
            <person name="Langlade N.B."/>
        </authorList>
    </citation>
    <scope>NUCLEOTIDE SEQUENCE [LARGE SCALE GENOMIC DNA]</scope>
    <source>
        <strain evidence="4">cv. SF193</strain>
    </source>
</reference>